<feature type="transmembrane region" description="Helical" evidence="1">
    <location>
        <begin position="119"/>
        <end position="138"/>
    </location>
</feature>
<feature type="transmembrane region" description="Helical" evidence="1">
    <location>
        <begin position="47"/>
        <end position="68"/>
    </location>
</feature>
<comment type="caution">
    <text evidence="2">The sequence shown here is derived from an EMBL/GenBank/DDBJ whole genome shotgun (WGS) entry which is preliminary data.</text>
</comment>
<accession>A0A0R1YXY9</accession>
<organism evidence="2 3">
    <name type="scientific">Lentilactobacillus parafarraginis DSM 18390 = JCM 14109</name>
    <dbReference type="NCBI Taxonomy" id="1423786"/>
    <lineage>
        <taxon>Bacteria</taxon>
        <taxon>Bacillati</taxon>
        <taxon>Bacillota</taxon>
        <taxon>Bacilli</taxon>
        <taxon>Lactobacillales</taxon>
        <taxon>Lactobacillaceae</taxon>
        <taxon>Lentilactobacillus</taxon>
    </lineage>
</organism>
<evidence type="ECO:0000313" key="2">
    <source>
        <dbReference type="EMBL" id="KRM43763.1"/>
    </source>
</evidence>
<feature type="transmembrane region" description="Helical" evidence="1">
    <location>
        <begin position="12"/>
        <end position="35"/>
    </location>
</feature>
<reference evidence="2 3" key="1">
    <citation type="journal article" date="2015" name="Genome Announc.">
        <title>Expanding the biotechnology potential of lactobacilli through comparative genomics of 213 strains and associated genera.</title>
        <authorList>
            <person name="Sun Z."/>
            <person name="Harris H.M."/>
            <person name="McCann A."/>
            <person name="Guo C."/>
            <person name="Argimon S."/>
            <person name="Zhang W."/>
            <person name="Yang X."/>
            <person name="Jeffery I.B."/>
            <person name="Cooney J.C."/>
            <person name="Kagawa T.F."/>
            <person name="Liu W."/>
            <person name="Song Y."/>
            <person name="Salvetti E."/>
            <person name="Wrobel A."/>
            <person name="Rasinkangas P."/>
            <person name="Parkhill J."/>
            <person name="Rea M.C."/>
            <person name="O'Sullivan O."/>
            <person name="Ritari J."/>
            <person name="Douillard F.P."/>
            <person name="Paul Ross R."/>
            <person name="Yang R."/>
            <person name="Briner A.E."/>
            <person name="Felis G.E."/>
            <person name="de Vos W.M."/>
            <person name="Barrangou R."/>
            <person name="Klaenhammer T.R."/>
            <person name="Caufield P.W."/>
            <person name="Cui Y."/>
            <person name="Zhang H."/>
            <person name="O'Toole P.W."/>
        </authorList>
    </citation>
    <scope>NUCLEOTIDE SEQUENCE [LARGE SCALE GENOMIC DNA]</scope>
    <source>
        <strain evidence="2 3">DSM 18390</strain>
    </source>
</reference>
<evidence type="ECO:0008006" key="4">
    <source>
        <dbReference type="Google" id="ProtNLM"/>
    </source>
</evidence>
<feature type="transmembrane region" description="Helical" evidence="1">
    <location>
        <begin position="80"/>
        <end position="98"/>
    </location>
</feature>
<dbReference type="RefSeq" id="WP_225425019.1">
    <property type="nucleotide sequence ID" value="NZ_AZFZ01000028.1"/>
</dbReference>
<name>A0A0R1YXY9_9LACO</name>
<evidence type="ECO:0000313" key="3">
    <source>
        <dbReference type="Proteomes" id="UP000051010"/>
    </source>
</evidence>
<keyword evidence="1" id="KW-0472">Membrane</keyword>
<keyword evidence="1" id="KW-1133">Transmembrane helix</keyword>
<dbReference type="PATRIC" id="fig|1423786.4.peg.1378"/>
<dbReference type="PIRSF" id="PIRSF033101">
    <property type="entry name" value="UCP033101"/>
    <property type="match status" value="1"/>
</dbReference>
<gene>
    <name evidence="2" type="ORF">FD47_GL001280</name>
</gene>
<keyword evidence="1" id="KW-0812">Transmembrane</keyword>
<evidence type="ECO:0000256" key="1">
    <source>
        <dbReference type="SAM" id="Phobius"/>
    </source>
</evidence>
<dbReference type="InterPro" id="IPR011397">
    <property type="entry name" value="YhfC"/>
</dbReference>
<dbReference type="EMBL" id="AZFZ01000028">
    <property type="protein sequence ID" value="KRM43763.1"/>
    <property type="molecule type" value="Genomic_DNA"/>
</dbReference>
<sequence length="273" mass="29390">MTGGKVNGVPPFAIGLMAIIGIAMVVIPIMTYWVLKPKYKLRASPVWVGAAIFFVAVIILEPILHAIVLRPTANGSIGLVVRHPYIYVAYGALAAGVFEETGRFIGFRYLKKRVSGFQTAIAYGIGHGGIEMILVGAMGMVNSIMFSTAINSHSTAIMAKIPSTTMHSLMTNAAGMAILALVERIGAFLIQILLSMIVWAAVNYVGKWWLYPVAIVLHAVVDTPSAMFQAGLISSQSLVEVLLWVTVILLAIFVYYVIGGLIKRQPTPTIGTK</sequence>
<protein>
    <recommendedName>
        <fullName evidence="4">YhfC family intramembrane metalloprotease</fullName>
    </recommendedName>
</protein>
<feature type="transmembrane region" description="Helical" evidence="1">
    <location>
        <begin position="238"/>
        <end position="258"/>
    </location>
</feature>
<dbReference type="Pfam" id="PF10086">
    <property type="entry name" value="YhfC"/>
    <property type="match status" value="1"/>
</dbReference>
<proteinExistence type="predicted"/>
<feature type="transmembrane region" description="Helical" evidence="1">
    <location>
        <begin position="173"/>
        <end position="202"/>
    </location>
</feature>
<dbReference type="Proteomes" id="UP000051010">
    <property type="component" value="Unassembled WGS sequence"/>
</dbReference>
<dbReference type="AlphaFoldDB" id="A0A0R1YXY9"/>
<feature type="transmembrane region" description="Helical" evidence="1">
    <location>
        <begin position="208"/>
        <end position="226"/>
    </location>
</feature>